<dbReference type="EMBL" id="SRLO01000328">
    <property type="protein sequence ID" value="TNN60755.1"/>
    <property type="molecule type" value="Genomic_DNA"/>
</dbReference>
<sequence length="227" mass="25555">MRGPSGVLPVNDCSAVRLRMKSILAAYRNREVESLICNKDPAVGIEPGDQDKCKERQQRRQSWHSSPQGNRTVTIRCHADIVVSCNRIVAINWLNPTGKVTDKEVELDYYLDVPKTQSAAPSGSVVMDQALWTASWGFLPISLSLLVLYIWFMVKSLTLRSRYRDNKKEHGTTKKKSFKGSLSFCITAEVQSARRADRGGAGIQILNPNATHTERKDRYEDDQTESL</sequence>
<protein>
    <submittedName>
        <fullName evidence="3">Uncharacterized protein</fullName>
    </submittedName>
</protein>
<feature type="compositionally biased region" description="Basic and acidic residues" evidence="1">
    <location>
        <begin position="212"/>
        <end position="221"/>
    </location>
</feature>
<comment type="caution">
    <text evidence="3">The sequence shown here is derived from an EMBL/GenBank/DDBJ whole genome shotgun (WGS) entry which is preliminary data.</text>
</comment>
<feature type="region of interest" description="Disordered" evidence="1">
    <location>
        <begin position="201"/>
        <end position="227"/>
    </location>
</feature>
<dbReference type="AlphaFoldDB" id="A0A4Z2H681"/>
<keyword evidence="2" id="KW-0812">Transmembrane</keyword>
<keyword evidence="2" id="KW-1133">Transmembrane helix</keyword>
<accession>A0A4Z2H681</accession>
<proteinExistence type="predicted"/>
<dbReference type="Proteomes" id="UP000314294">
    <property type="component" value="Unassembled WGS sequence"/>
</dbReference>
<name>A0A4Z2H681_9TELE</name>
<evidence type="ECO:0000313" key="4">
    <source>
        <dbReference type="Proteomes" id="UP000314294"/>
    </source>
</evidence>
<keyword evidence="2" id="KW-0472">Membrane</keyword>
<feature type="region of interest" description="Disordered" evidence="1">
    <location>
        <begin position="47"/>
        <end position="70"/>
    </location>
</feature>
<reference evidence="3 4" key="1">
    <citation type="submission" date="2019-03" db="EMBL/GenBank/DDBJ databases">
        <title>First draft genome of Liparis tanakae, snailfish: a comprehensive survey of snailfish specific genes.</title>
        <authorList>
            <person name="Kim W."/>
            <person name="Song I."/>
            <person name="Jeong J.-H."/>
            <person name="Kim D."/>
            <person name="Kim S."/>
            <person name="Ryu S."/>
            <person name="Song J.Y."/>
            <person name="Lee S.K."/>
        </authorList>
    </citation>
    <scope>NUCLEOTIDE SEQUENCE [LARGE SCALE GENOMIC DNA]</scope>
    <source>
        <tissue evidence="3">Muscle</tissue>
    </source>
</reference>
<evidence type="ECO:0000256" key="1">
    <source>
        <dbReference type="SAM" id="MobiDB-lite"/>
    </source>
</evidence>
<feature type="compositionally biased region" description="Basic and acidic residues" evidence="1">
    <location>
        <begin position="49"/>
        <end position="58"/>
    </location>
</feature>
<gene>
    <name evidence="3" type="ORF">EYF80_028999</name>
</gene>
<feature type="transmembrane region" description="Helical" evidence="2">
    <location>
        <begin position="130"/>
        <end position="154"/>
    </location>
</feature>
<keyword evidence="4" id="KW-1185">Reference proteome</keyword>
<organism evidence="3 4">
    <name type="scientific">Liparis tanakae</name>
    <name type="common">Tanaka's snailfish</name>
    <dbReference type="NCBI Taxonomy" id="230148"/>
    <lineage>
        <taxon>Eukaryota</taxon>
        <taxon>Metazoa</taxon>
        <taxon>Chordata</taxon>
        <taxon>Craniata</taxon>
        <taxon>Vertebrata</taxon>
        <taxon>Euteleostomi</taxon>
        <taxon>Actinopterygii</taxon>
        <taxon>Neopterygii</taxon>
        <taxon>Teleostei</taxon>
        <taxon>Neoteleostei</taxon>
        <taxon>Acanthomorphata</taxon>
        <taxon>Eupercaria</taxon>
        <taxon>Perciformes</taxon>
        <taxon>Cottioidei</taxon>
        <taxon>Cottales</taxon>
        <taxon>Liparidae</taxon>
        <taxon>Liparis</taxon>
    </lineage>
</organism>
<evidence type="ECO:0000256" key="2">
    <source>
        <dbReference type="SAM" id="Phobius"/>
    </source>
</evidence>
<evidence type="ECO:0000313" key="3">
    <source>
        <dbReference type="EMBL" id="TNN60755.1"/>
    </source>
</evidence>